<accession>A0A5R9EXJ5</accession>
<dbReference type="AlphaFoldDB" id="A0A5R9EXJ5"/>
<feature type="transmembrane region" description="Helical" evidence="1">
    <location>
        <begin position="122"/>
        <end position="142"/>
    </location>
</feature>
<keyword evidence="1" id="KW-1133">Transmembrane helix</keyword>
<comment type="caution">
    <text evidence="2">The sequence shown here is derived from an EMBL/GenBank/DDBJ whole genome shotgun (WGS) entry which is preliminary data.</text>
</comment>
<name>A0A5R9EXJ5_9BACL</name>
<keyword evidence="1" id="KW-0812">Transmembrane</keyword>
<dbReference type="RefSeq" id="WP_138128664.1">
    <property type="nucleotide sequence ID" value="NZ_SWLG01000019.1"/>
</dbReference>
<organism evidence="2 3">
    <name type="scientific">Exobacillus caeni</name>
    <dbReference type="NCBI Taxonomy" id="2574798"/>
    <lineage>
        <taxon>Bacteria</taxon>
        <taxon>Bacillati</taxon>
        <taxon>Bacillota</taxon>
        <taxon>Bacilli</taxon>
        <taxon>Bacillales</taxon>
        <taxon>Guptibacillaceae</taxon>
        <taxon>Exobacillus</taxon>
    </lineage>
</organism>
<proteinExistence type="predicted"/>
<evidence type="ECO:0000313" key="3">
    <source>
        <dbReference type="Proteomes" id="UP000308230"/>
    </source>
</evidence>
<keyword evidence="1" id="KW-0472">Membrane</keyword>
<evidence type="ECO:0000313" key="2">
    <source>
        <dbReference type="EMBL" id="TLS35581.1"/>
    </source>
</evidence>
<feature type="transmembrane region" description="Helical" evidence="1">
    <location>
        <begin position="85"/>
        <end position="102"/>
    </location>
</feature>
<protein>
    <submittedName>
        <fullName evidence="2">Uncharacterized protein</fullName>
    </submittedName>
</protein>
<keyword evidence="3" id="KW-1185">Reference proteome</keyword>
<gene>
    <name evidence="2" type="ORF">FCL54_19675</name>
</gene>
<dbReference type="Proteomes" id="UP000308230">
    <property type="component" value="Unassembled WGS sequence"/>
</dbReference>
<reference evidence="2 3" key="1">
    <citation type="submission" date="2019-04" db="EMBL/GenBank/DDBJ databases">
        <title>Bacillus caeni sp. nov., a bacterium isolated from mangrove sediment.</title>
        <authorList>
            <person name="Huang H."/>
            <person name="Mo K."/>
            <person name="Hu Y."/>
        </authorList>
    </citation>
    <scope>NUCLEOTIDE SEQUENCE [LARGE SCALE GENOMIC DNA]</scope>
    <source>
        <strain evidence="2 3">HB172195</strain>
    </source>
</reference>
<dbReference type="OrthoDB" id="2858028at2"/>
<feature type="transmembrane region" description="Helical" evidence="1">
    <location>
        <begin position="154"/>
        <end position="176"/>
    </location>
</feature>
<sequence>MDEELNNMVERFRKQAKWGCMIWAVVFIAITLLAWGVLTEGSYISGISYFGVLVIVIVVLQYLPYITVPAAIYSLIRKKNVKRSVAALAVISLIKLLSNIHRNGQGPTEVEYFLWQLQQGSFWAFLSLFGYLYLLYWWWTFLTRKRTGSKRNSGCLIWTAIIILGPVILMAGMFSYEMHFKENVLVSSRSPNHINTVTVVQKGQAFWFGPSSVRIKYGSEHKDRTIRNDGKTLDSSNVLVTWKNDGAATITLYGEEQDPERITVTFVGTSEEFEEKESVGSSPNNKEETIGFFTFKTSDSPNLKNVIEFRETTYSNEFNEVINSTVRIYYGNRGSILEKYKEYVPGETYTPENFRVHWKNDEEATIEVIRQNENGEENVKETLEINLLD</sequence>
<dbReference type="EMBL" id="SWLG01000019">
    <property type="protein sequence ID" value="TLS35581.1"/>
    <property type="molecule type" value="Genomic_DNA"/>
</dbReference>
<evidence type="ECO:0000256" key="1">
    <source>
        <dbReference type="SAM" id="Phobius"/>
    </source>
</evidence>
<feature type="transmembrane region" description="Helical" evidence="1">
    <location>
        <begin position="20"/>
        <end position="38"/>
    </location>
</feature>
<feature type="transmembrane region" description="Helical" evidence="1">
    <location>
        <begin position="50"/>
        <end position="73"/>
    </location>
</feature>